<dbReference type="KEGG" id="pchm:VFPPC_01156"/>
<keyword evidence="4" id="KW-1185">Reference proteome</keyword>
<organism evidence="3 4">
    <name type="scientific">Pochonia chlamydosporia 170</name>
    <dbReference type="NCBI Taxonomy" id="1380566"/>
    <lineage>
        <taxon>Eukaryota</taxon>
        <taxon>Fungi</taxon>
        <taxon>Dikarya</taxon>
        <taxon>Ascomycota</taxon>
        <taxon>Pezizomycotina</taxon>
        <taxon>Sordariomycetes</taxon>
        <taxon>Hypocreomycetidae</taxon>
        <taxon>Hypocreales</taxon>
        <taxon>Clavicipitaceae</taxon>
        <taxon>Pochonia</taxon>
    </lineage>
</organism>
<protein>
    <submittedName>
        <fullName evidence="3">Fungal transcriptional regulatory protein</fullName>
    </submittedName>
</protein>
<dbReference type="PANTHER" id="PTHR38790:SF9">
    <property type="entry name" value="F-BOX DOMAIN-CONTAINING PROTEIN"/>
    <property type="match status" value="1"/>
</dbReference>
<evidence type="ECO:0000313" key="4">
    <source>
        <dbReference type="Proteomes" id="UP000078397"/>
    </source>
</evidence>
<comment type="caution">
    <text evidence="3">The sequence shown here is derived from an EMBL/GenBank/DDBJ whole genome shotgun (WGS) entry which is preliminary data.</text>
</comment>
<evidence type="ECO:0000256" key="1">
    <source>
        <dbReference type="SAM" id="MobiDB-lite"/>
    </source>
</evidence>
<dbReference type="OrthoDB" id="5413827at2759"/>
<accession>A0A179G6P0</accession>
<dbReference type="Pfam" id="PF24864">
    <property type="entry name" value="DUF7730"/>
    <property type="match status" value="1"/>
</dbReference>
<evidence type="ECO:0000259" key="2">
    <source>
        <dbReference type="Pfam" id="PF24864"/>
    </source>
</evidence>
<evidence type="ECO:0000313" key="3">
    <source>
        <dbReference type="EMBL" id="OAQ73456.1"/>
    </source>
</evidence>
<feature type="region of interest" description="Disordered" evidence="1">
    <location>
        <begin position="31"/>
        <end position="54"/>
    </location>
</feature>
<reference evidence="3 4" key="1">
    <citation type="journal article" date="2016" name="PLoS Pathog.">
        <title>Biosynthesis of antibiotic leucinostatins in bio-control fungus Purpureocillium lilacinum and their inhibition on phytophthora revealed by genome mining.</title>
        <authorList>
            <person name="Wang G."/>
            <person name="Liu Z."/>
            <person name="Lin R."/>
            <person name="Li E."/>
            <person name="Mao Z."/>
            <person name="Ling J."/>
            <person name="Yang Y."/>
            <person name="Yin W.B."/>
            <person name="Xie B."/>
        </authorList>
    </citation>
    <scope>NUCLEOTIDE SEQUENCE [LARGE SCALE GENOMIC DNA]</scope>
    <source>
        <strain evidence="3">170</strain>
    </source>
</reference>
<proteinExistence type="predicted"/>
<sequence length="314" mass="35896">MEVSILPPTLGCFDVGFASIPPSVVSRCVSHAKRPSQRRPDLLSKPGGNDAQYTAAAPNTQTESRLLSLPLEIRLLIYDWVYRMSPIEKTIPHEAYPIPAPRSHHTRLVQDEEELQPECRKKLGGRGLLCQERFYNHIPCNLLRLNRQIYVEARTIPFHSNEFVFDNWFSSGLVAASTMVTDVFETWQTRAMRFARIGTDQKDFRDDFGLGLWRKLSTEWRDSLRGLKVLIHVSKDAVSEDTNLLDVLDGLAERWVVDGYLAEMKALERLEVELSTPPWCSDTDKLAWCRALQLLLECRDSHADVVCVQCDPDR</sequence>
<dbReference type="PANTHER" id="PTHR38790">
    <property type="entry name" value="2EXR DOMAIN-CONTAINING PROTEIN-RELATED"/>
    <property type="match status" value="1"/>
</dbReference>
<dbReference type="GeneID" id="28845033"/>
<dbReference type="Proteomes" id="UP000078397">
    <property type="component" value="Unassembled WGS sequence"/>
</dbReference>
<name>A0A179G6P0_METCM</name>
<feature type="domain" description="DUF7730" evidence="2">
    <location>
        <begin position="60"/>
        <end position="167"/>
    </location>
</feature>
<dbReference type="AlphaFoldDB" id="A0A179G6P0"/>
<dbReference type="InterPro" id="IPR056632">
    <property type="entry name" value="DUF7730"/>
</dbReference>
<gene>
    <name evidence="3" type="ORF">VFPPC_01156</name>
</gene>
<dbReference type="EMBL" id="LSBJ02000001">
    <property type="protein sequence ID" value="OAQ73456.1"/>
    <property type="molecule type" value="Genomic_DNA"/>
</dbReference>
<dbReference type="RefSeq" id="XP_018149539.1">
    <property type="nucleotide sequence ID" value="XM_018281039.1"/>
</dbReference>